<evidence type="ECO:0000256" key="6">
    <source>
        <dbReference type="ARBA" id="ARBA00023014"/>
    </source>
</evidence>
<evidence type="ECO:0000259" key="11">
    <source>
        <dbReference type="PROSITE" id="PS51674"/>
    </source>
</evidence>
<keyword evidence="9" id="KW-1015">Disulfide bond</keyword>
<organism evidence="12">
    <name type="scientific">freshwater metagenome</name>
    <dbReference type="NCBI Taxonomy" id="449393"/>
    <lineage>
        <taxon>unclassified sequences</taxon>
        <taxon>metagenomes</taxon>
        <taxon>ecological metagenomes</taxon>
    </lineage>
</organism>
<evidence type="ECO:0000256" key="9">
    <source>
        <dbReference type="ARBA" id="ARBA00023157"/>
    </source>
</evidence>
<dbReference type="HAMAP" id="MF_01479">
    <property type="entry name" value="WhiB"/>
    <property type="match status" value="1"/>
</dbReference>
<dbReference type="GO" id="GO:0047134">
    <property type="term" value="F:protein-disulfide reductase [NAD(P)H] activity"/>
    <property type="evidence" value="ECO:0007669"/>
    <property type="project" value="TreeGrafter"/>
</dbReference>
<reference evidence="12" key="1">
    <citation type="submission" date="2020-05" db="EMBL/GenBank/DDBJ databases">
        <authorList>
            <person name="Chiriac C."/>
            <person name="Salcher M."/>
            <person name="Ghai R."/>
            <person name="Kavagutti S V."/>
        </authorList>
    </citation>
    <scope>NUCLEOTIDE SEQUENCE</scope>
</reference>
<keyword evidence="5" id="KW-0408">Iron</keyword>
<evidence type="ECO:0000313" key="12">
    <source>
        <dbReference type="EMBL" id="CAB4936567.1"/>
    </source>
</evidence>
<evidence type="ECO:0000256" key="8">
    <source>
        <dbReference type="ARBA" id="ARBA00023125"/>
    </source>
</evidence>
<gene>
    <name evidence="12" type="ORF">UFOPK3773_00572</name>
</gene>
<comment type="cofactor">
    <cofactor evidence="1">
        <name>[4Fe-4S] cluster</name>
        <dbReference type="ChEBI" id="CHEBI:49883"/>
    </cofactor>
</comment>
<dbReference type="InterPro" id="IPR003482">
    <property type="entry name" value="Whib"/>
</dbReference>
<dbReference type="PANTHER" id="PTHR38839">
    <property type="entry name" value="TRANSCRIPTIONAL REGULATOR WHID-RELATED"/>
    <property type="match status" value="1"/>
</dbReference>
<evidence type="ECO:0000256" key="10">
    <source>
        <dbReference type="ARBA" id="ARBA00023163"/>
    </source>
</evidence>
<dbReference type="GO" id="GO:0051539">
    <property type="term" value="F:4 iron, 4 sulfur cluster binding"/>
    <property type="evidence" value="ECO:0007669"/>
    <property type="project" value="UniProtKB-KW"/>
</dbReference>
<keyword evidence="6" id="KW-0411">Iron-sulfur</keyword>
<sequence length="122" mass="13582">MPPQSSAQVPADSVWRWQDHASCSGHDVMMFYHPGDQRGRTRRRREVVAKSICFGCPVRLDCADYAIRAREPYGVWGGLTEAEREAIYASIPVEQYPRLPGDGASAAKLAIERSMNPQAFTA</sequence>
<comment type="similarity">
    <text evidence="2">Belongs to the WhiB family.</text>
</comment>
<feature type="domain" description="4Fe-4S Wbl-type" evidence="11">
    <location>
        <begin position="22"/>
        <end position="86"/>
    </location>
</feature>
<dbReference type="PROSITE" id="PS51674">
    <property type="entry name" value="4FE4S_WBL"/>
    <property type="match status" value="1"/>
</dbReference>
<name>A0A6J7J1S2_9ZZZZ</name>
<keyword evidence="4" id="KW-0479">Metal-binding</keyword>
<keyword evidence="10" id="KW-0804">Transcription</keyword>
<dbReference type="AlphaFoldDB" id="A0A6J7J1S2"/>
<keyword evidence="7" id="KW-0805">Transcription regulation</keyword>
<evidence type="ECO:0000256" key="5">
    <source>
        <dbReference type="ARBA" id="ARBA00023004"/>
    </source>
</evidence>
<dbReference type="GO" id="GO:0046872">
    <property type="term" value="F:metal ion binding"/>
    <property type="evidence" value="ECO:0007669"/>
    <property type="project" value="UniProtKB-KW"/>
</dbReference>
<dbReference type="Pfam" id="PF02467">
    <property type="entry name" value="Whib"/>
    <property type="match status" value="1"/>
</dbReference>
<dbReference type="GO" id="GO:0003677">
    <property type="term" value="F:DNA binding"/>
    <property type="evidence" value="ECO:0007669"/>
    <property type="project" value="UniProtKB-KW"/>
</dbReference>
<evidence type="ECO:0000256" key="1">
    <source>
        <dbReference type="ARBA" id="ARBA00001966"/>
    </source>
</evidence>
<dbReference type="EMBL" id="CAFBNF010000042">
    <property type="protein sequence ID" value="CAB4936567.1"/>
    <property type="molecule type" value="Genomic_DNA"/>
</dbReference>
<proteinExistence type="inferred from homology"/>
<evidence type="ECO:0000256" key="2">
    <source>
        <dbReference type="ARBA" id="ARBA00006597"/>
    </source>
</evidence>
<evidence type="ECO:0000256" key="3">
    <source>
        <dbReference type="ARBA" id="ARBA00022485"/>
    </source>
</evidence>
<dbReference type="GO" id="GO:0045892">
    <property type="term" value="P:negative regulation of DNA-templated transcription"/>
    <property type="evidence" value="ECO:0007669"/>
    <property type="project" value="TreeGrafter"/>
</dbReference>
<accession>A0A6J7J1S2</accession>
<keyword evidence="3" id="KW-0004">4Fe-4S</keyword>
<dbReference type="InterPro" id="IPR034768">
    <property type="entry name" value="4FE4S_WBL"/>
</dbReference>
<dbReference type="GO" id="GO:0045454">
    <property type="term" value="P:cell redox homeostasis"/>
    <property type="evidence" value="ECO:0007669"/>
    <property type="project" value="TreeGrafter"/>
</dbReference>
<keyword evidence="8" id="KW-0238">DNA-binding</keyword>
<protein>
    <submittedName>
        <fullName evidence="12">Unannotated protein</fullName>
    </submittedName>
</protein>
<evidence type="ECO:0000256" key="7">
    <source>
        <dbReference type="ARBA" id="ARBA00023015"/>
    </source>
</evidence>
<evidence type="ECO:0000256" key="4">
    <source>
        <dbReference type="ARBA" id="ARBA00022723"/>
    </source>
</evidence>